<dbReference type="PROSITE" id="PS50110">
    <property type="entry name" value="RESPONSE_REGULATORY"/>
    <property type="match status" value="1"/>
</dbReference>
<dbReference type="Proteomes" id="UP000886724">
    <property type="component" value="Unassembled WGS sequence"/>
</dbReference>
<keyword evidence="1" id="KW-0597">Phosphoprotein</keyword>
<evidence type="ECO:0000256" key="1">
    <source>
        <dbReference type="PROSITE-ProRule" id="PRU00169"/>
    </source>
</evidence>
<dbReference type="CDD" id="cd00156">
    <property type="entry name" value="REC"/>
    <property type="match status" value="1"/>
</dbReference>
<dbReference type="SUPFAM" id="SSF52172">
    <property type="entry name" value="CheY-like"/>
    <property type="match status" value="1"/>
</dbReference>
<sequence>MIKIGIIDDQPNWLTVINDKLKTHYQGLSLFLYRSVKEIDRDLDFILLDIDMPDVDGIEFSKKNLDTKIVFITNYDTRIKEAFGPNVYGYISKSNLENELYNKVDEMITLIKDNYTVSFNVHGQEILVRINDIIYCQFLGGRIVSIVYKNKSLMIKNVTLKKVREKLDNRFIKINRDTIINQNKIIDFQNDNVYLEGVNSRFEVSVRNRTLIKRVFFEKYR</sequence>
<reference evidence="3" key="1">
    <citation type="journal article" date="2021" name="PeerJ">
        <title>Extensive microbial diversity within the chicken gut microbiome revealed by metagenomics and culture.</title>
        <authorList>
            <person name="Gilroy R."/>
            <person name="Ravi A."/>
            <person name="Getino M."/>
            <person name="Pursley I."/>
            <person name="Horton D.L."/>
            <person name="Alikhan N.F."/>
            <person name="Baker D."/>
            <person name="Gharbi K."/>
            <person name="Hall N."/>
            <person name="Watson M."/>
            <person name="Adriaenssens E.M."/>
            <person name="Foster-Nyarko E."/>
            <person name="Jarju S."/>
            <person name="Secka A."/>
            <person name="Antonio M."/>
            <person name="Oren A."/>
            <person name="Chaudhuri R.R."/>
            <person name="La Ragione R."/>
            <person name="Hildebrand F."/>
            <person name="Pallen M.J."/>
        </authorList>
    </citation>
    <scope>NUCLEOTIDE SEQUENCE</scope>
    <source>
        <strain evidence="3">ChiGjej1B1-14440</strain>
    </source>
</reference>
<dbReference type="Gene3D" id="3.40.50.2300">
    <property type="match status" value="1"/>
</dbReference>
<evidence type="ECO:0000313" key="4">
    <source>
        <dbReference type="Proteomes" id="UP000886724"/>
    </source>
</evidence>
<reference evidence="3" key="2">
    <citation type="submission" date="2021-04" db="EMBL/GenBank/DDBJ databases">
        <authorList>
            <person name="Gilroy R."/>
        </authorList>
    </citation>
    <scope>NUCLEOTIDE SEQUENCE</scope>
    <source>
        <strain evidence="3">ChiGjej1B1-14440</strain>
    </source>
</reference>
<dbReference type="InterPro" id="IPR011006">
    <property type="entry name" value="CheY-like_superfamily"/>
</dbReference>
<dbReference type="GO" id="GO:0000156">
    <property type="term" value="F:phosphorelay response regulator activity"/>
    <property type="evidence" value="ECO:0007669"/>
    <property type="project" value="InterPro"/>
</dbReference>
<dbReference type="Pfam" id="PF04397">
    <property type="entry name" value="LytTR"/>
    <property type="match status" value="1"/>
</dbReference>
<dbReference type="InterPro" id="IPR046947">
    <property type="entry name" value="LytR-like"/>
</dbReference>
<gene>
    <name evidence="3" type="ORF">H9980_02495</name>
</gene>
<comment type="caution">
    <text evidence="3">The sequence shown here is derived from an EMBL/GenBank/DDBJ whole genome shotgun (WGS) entry which is preliminary data.</text>
</comment>
<dbReference type="PANTHER" id="PTHR37299">
    <property type="entry name" value="TRANSCRIPTIONAL REGULATOR-RELATED"/>
    <property type="match status" value="1"/>
</dbReference>
<dbReference type="SMART" id="SM00448">
    <property type="entry name" value="REC"/>
    <property type="match status" value="1"/>
</dbReference>
<evidence type="ECO:0000259" key="2">
    <source>
        <dbReference type="PROSITE" id="PS50110"/>
    </source>
</evidence>
<dbReference type="AlphaFoldDB" id="A0A9D1XMS5"/>
<feature type="domain" description="Response regulatory" evidence="2">
    <location>
        <begin position="3"/>
        <end position="108"/>
    </location>
</feature>
<dbReference type="PANTHER" id="PTHR37299:SF1">
    <property type="entry name" value="STAGE 0 SPORULATION PROTEIN A HOMOLOG"/>
    <property type="match status" value="1"/>
</dbReference>
<accession>A0A9D1XMS5</accession>
<dbReference type="Pfam" id="PF00072">
    <property type="entry name" value="Response_reg"/>
    <property type="match status" value="1"/>
</dbReference>
<dbReference type="SMART" id="SM00850">
    <property type="entry name" value="LytTR"/>
    <property type="match status" value="1"/>
</dbReference>
<organism evidence="3 4">
    <name type="scientific">Candidatus Erysipelatoclostridium merdavium</name>
    <dbReference type="NCBI Taxonomy" id="2838566"/>
    <lineage>
        <taxon>Bacteria</taxon>
        <taxon>Bacillati</taxon>
        <taxon>Bacillota</taxon>
        <taxon>Erysipelotrichia</taxon>
        <taxon>Erysipelotrichales</taxon>
        <taxon>Erysipelotrichales incertae sedis</taxon>
    </lineage>
</organism>
<dbReference type="GO" id="GO:0003677">
    <property type="term" value="F:DNA binding"/>
    <property type="evidence" value="ECO:0007669"/>
    <property type="project" value="InterPro"/>
</dbReference>
<dbReference type="InterPro" id="IPR007492">
    <property type="entry name" value="LytTR_DNA-bd_dom"/>
</dbReference>
<name>A0A9D1XMS5_9FIRM</name>
<protein>
    <submittedName>
        <fullName evidence="3">Response regulator</fullName>
    </submittedName>
</protein>
<dbReference type="Gene3D" id="2.40.50.1020">
    <property type="entry name" value="LytTr DNA-binding domain"/>
    <property type="match status" value="1"/>
</dbReference>
<feature type="modified residue" description="4-aspartylphosphate" evidence="1">
    <location>
        <position position="49"/>
    </location>
</feature>
<evidence type="ECO:0000313" key="3">
    <source>
        <dbReference type="EMBL" id="HIX80825.1"/>
    </source>
</evidence>
<dbReference type="InterPro" id="IPR001789">
    <property type="entry name" value="Sig_transdc_resp-reg_receiver"/>
</dbReference>
<dbReference type="EMBL" id="DXET01000061">
    <property type="protein sequence ID" value="HIX80825.1"/>
    <property type="molecule type" value="Genomic_DNA"/>
</dbReference>
<proteinExistence type="predicted"/>